<proteinExistence type="predicted"/>
<comment type="caution">
    <text evidence="1">The sequence shown here is derived from an EMBL/GenBank/DDBJ whole genome shotgun (WGS) entry which is preliminary data.</text>
</comment>
<accession>A0A7J4JVX2</accession>
<evidence type="ECO:0008006" key="4">
    <source>
        <dbReference type="Google" id="ProtNLM"/>
    </source>
</evidence>
<dbReference type="EMBL" id="DUFW01000079">
    <property type="protein sequence ID" value="HIH21878.1"/>
    <property type="molecule type" value="Genomic_DNA"/>
</dbReference>
<evidence type="ECO:0000313" key="1">
    <source>
        <dbReference type="EMBL" id="HIH21878.1"/>
    </source>
</evidence>
<gene>
    <name evidence="1" type="ORF">HA222_04450</name>
    <name evidence="2" type="ORF">J4478_01450</name>
</gene>
<reference evidence="2" key="2">
    <citation type="submission" date="2021-03" db="EMBL/GenBank/DDBJ databases">
        <authorList>
            <person name="Jaffe A."/>
        </authorList>
    </citation>
    <scope>NUCLEOTIDE SEQUENCE</scope>
    <source>
        <strain evidence="2">RIFCSPLOWO2_01_FULL_43_13</strain>
    </source>
</reference>
<evidence type="ECO:0000313" key="2">
    <source>
        <dbReference type="EMBL" id="MBS3058049.1"/>
    </source>
</evidence>
<name>A0A7J4JVX2_9ARCH</name>
<reference evidence="1" key="1">
    <citation type="journal article" date="2020" name="bioRxiv">
        <title>A rank-normalized archaeal taxonomy based on genome phylogeny resolves widespread incomplete and uneven classifications.</title>
        <authorList>
            <person name="Rinke C."/>
            <person name="Chuvochina M."/>
            <person name="Mussig A.J."/>
            <person name="Chaumeil P.-A."/>
            <person name="Waite D.W."/>
            <person name="Whitman W.B."/>
            <person name="Parks D.H."/>
            <person name="Hugenholtz P."/>
        </authorList>
    </citation>
    <scope>NUCLEOTIDE SEQUENCE</scope>
    <source>
        <strain evidence="1">UBA10191</strain>
    </source>
</reference>
<dbReference type="AlphaFoldDB" id="A0A7J4JVX2"/>
<reference evidence="2" key="3">
    <citation type="submission" date="2021-05" db="EMBL/GenBank/DDBJ databases">
        <title>Protein family content uncovers lineage relationships and bacterial pathway maintenance mechanisms in DPANN archaea.</title>
        <authorList>
            <person name="Castelle C.J."/>
            <person name="Meheust R."/>
            <person name="Jaffe A.L."/>
            <person name="Seitz K."/>
            <person name="Gong X."/>
            <person name="Baker B.J."/>
            <person name="Banfield J.F."/>
        </authorList>
    </citation>
    <scope>NUCLEOTIDE SEQUENCE</scope>
    <source>
        <strain evidence="2">RIFCSPLOWO2_01_FULL_43_13</strain>
    </source>
</reference>
<evidence type="ECO:0000313" key="3">
    <source>
        <dbReference type="Proteomes" id="UP000590964"/>
    </source>
</evidence>
<protein>
    <recommendedName>
        <fullName evidence="4">DUF4352 domain-containing protein</fullName>
    </recommendedName>
</protein>
<dbReference type="Proteomes" id="UP000680185">
    <property type="component" value="Unassembled WGS sequence"/>
</dbReference>
<sequence length="160" mass="17549">MVKTRTIAIALALAIILLVSIKSLNFGITGFSVLQPESASQKSSGKTQTQESGVSARLSMEALQDTMLDVNLVEDSIEQCPLYLYLVFDVENSGKENAERLFVSPSENLKVLECTNCNSTMQLKPLEKTTVRLKACKTGSEKAFVSFHSINSNEARVEIK</sequence>
<dbReference type="EMBL" id="JAGVWB010000009">
    <property type="protein sequence ID" value="MBS3058049.1"/>
    <property type="molecule type" value="Genomic_DNA"/>
</dbReference>
<dbReference type="Proteomes" id="UP000590964">
    <property type="component" value="Unassembled WGS sequence"/>
</dbReference>
<organism evidence="1 3">
    <name type="scientific">Candidatus Iainarchaeum sp</name>
    <dbReference type="NCBI Taxonomy" id="3101447"/>
    <lineage>
        <taxon>Archaea</taxon>
        <taxon>Candidatus Iainarchaeota</taxon>
        <taxon>Candidatus Iainarchaeia</taxon>
        <taxon>Candidatus Iainarchaeales</taxon>
        <taxon>Candidatus Iainarchaeaceae</taxon>
        <taxon>Candidatus Iainarchaeum</taxon>
    </lineage>
</organism>